<feature type="compositionally biased region" description="Polar residues" evidence="3">
    <location>
        <begin position="463"/>
        <end position="472"/>
    </location>
</feature>
<evidence type="ECO:0000313" key="4">
    <source>
        <dbReference type="EMBL" id="CAE7635249.1"/>
    </source>
</evidence>
<dbReference type="Proteomes" id="UP000649617">
    <property type="component" value="Unassembled WGS sequence"/>
</dbReference>
<feature type="region of interest" description="Disordered" evidence="3">
    <location>
        <begin position="457"/>
        <end position="491"/>
    </location>
</feature>
<dbReference type="InterPro" id="IPR023606">
    <property type="entry name" value="CoA-Trfase_III_dom_1_sf"/>
</dbReference>
<dbReference type="InterPro" id="IPR044855">
    <property type="entry name" value="CoA-Trfase_III_dom3_sf"/>
</dbReference>
<gene>
    <name evidence="4" type="primary">Sugct</name>
    <name evidence="4" type="ORF">SPIL2461_LOCUS16724</name>
</gene>
<dbReference type="InterPro" id="IPR050483">
    <property type="entry name" value="CoA-transferase_III_domain"/>
</dbReference>
<proteinExistence type="inferred from homology"/>
<dbReference type="Pfam" id="PF02515">
    <property type="entry name" value="CoA_transf_3"/>
    <property type="match status" value="1"/>
</dbReference>
<organism evidence="4 5">
    <name type="scientific">Symbiodinium pilosum</name>
    <name type="common">Dinoflagellate</name>
    <dbReference type="NCBI Taxonomy" id="2952"/>
    <lineage>
        <taxon>Eukaryota</taxon>
        <taxon>Sar</taxon>
        <taxon>Alveolata</taxon>
        <taxon>Dinophyceae</taxon>
        <taxon>Suessiales</taxon>
        <taxon>Symbiodiniaceae</taxon>
        <taxon>Symbiodinium</taxon>
    </lineage>
</organism>
<feature type="compositionally biased region" description="Pro residues" evidence="3">
    <location>
        <begin position="476"/>
        <end position="487"/>
    </location>
</feature>
<keyword evidence="5" id="KW-1185">Reference proteome</keyword>
<accession>A0A812VPY5</accession>
<dbReference type="SUPFAM" id="SSF89796">
    <property type="entry name" value="CoA-transferase family III (CaiB/BaiF)"/>
    <property type="match status" value="1"/>
</dbReference>
<dbReference type="Gene3D" id="3.30.1540.10">
    <property type="entry name" value="formyl-coa transferase, domain 3"/>
    <property type="match status" value="1"/>
</dbReference>
<protein>
    <submittedName>
        <fullName evidence="4">Sugct protein</fullName>
    </submittedName>
</protein>
<dbReference type="OrthoDB" id="16747at2759"/>
<keyword evidence="2" id="KW-0808">Transferase</keyword>
<comment type="similarity">
    <text evidence="1">Belongs to the CoA-transferase III family.</text>
</comment>
<dbReference type="PANTHER" id="PTHR48207:SF3">
    <property type="entry name" value="SUCCINATE--HYDROXYMETHYLGLUTARATE COA-TRANSFERASE"/>
    <property type="match status" value="1"/>
</dbReference>
<comment type="caution">
    <text evidence="4">The sequence shown here is derived from an EMBL/GenBank/DDBJ whole genome shotgun (WGS) entry which is preliminary data.</text>
</comment>
<evidence type="ECO:0000256" key="2">
    <source>
        <dbReference type="ARBA" id="ARBA00022679"/>
    </source>
</evidence>
<dbReference type="InterPro" id="IPR003673">
    <property type="entry name" value="CoA-Trfase_fam_III"/>
</dbReference>
<dbReference type="PANTHER" id="PTHR48207">
    <property type="entry name" value="SUCCINATE--HYDROXYMETHYLGLUTARATE COA-TRANSFERASE"/>
    <property type="match status" value="1"/>
</dbReference>
<name>A0A812VPY5_SYMPI</name>
<dbReference type="EMBL" id="CAJNIZ010042748">
    <property type="protein sequence ID" value="CAE7635249.1"/>
    <property type="molecule type" value="Genomic_DNA"/>
</dbReference>
<dbReference type="GO" id="GO:0008410">
    <property type="term" value="F:CoA-transferase activity"/>
    <property type="evidence" value="ECO:0007669"/>
    <property type="project" value="TreeGrafter"/>
</dbReference>
<evidence type="ECO:0000313" key="5">
    <source>
        <dbReference type="Proteomes" id="UP000649617"/>
    </source>
</evidence>
<sequence length="515" mass="55694">MEIVAGGPFTSGQQVTEEPDWSFVKDYNTVEFQLLDPAASRTTWIAEHEGRIYIPSGYMTTWWGKIWKQWPIQAEKDGRAILRVDGKLYDRQLVRVMDGPAIEPIMAELGRKYGGGPPLPMEAFTSGYLWIFELVLAGPFATQQLAQLGADVIKIEARGVGDITRGLLSTGADGMAPSFLTCNLGKRSLTLDLKHPQAKEIIFKLLDTADAVVENFKPGTIDRLGFGYEAMRARKPDIVYASISGYGQSGPKSELPAFDGAIQAASGMMSISGHAATGPVRTGYFSVDMSTALNAAFAISAALFRRHVTGEGQRIDVSMMDSAFVMQAAQVSNYLVNGITPELLGNASPTKQPTANVFATNDGFIQVIGLRDAQAQALMRAIGREDLFEKYPEPVDRIRASAEFAAALNPAFAGNTTAHWLKILQDEGVPAAAIQTLAESTADEQNQHRLSLTSIAKPGEPDTQVQVVSSGHMSEPAPPVVQRPPPQLGEHTEEILLSLGYSADDIKALQKDEVV</sequence>
<evidence type="ECO:0000256" key="3">
    <source>
        <dbReference type="SAM" id="MobiDB-lite"/>
    </source>
</evidence>
<evidence type="ECO:0000256" key="1">
    <source>
        <dbReference type="ARBA" id="ARBA00008383"/>
    </source>
</evidence>
<dbReference type="Gene3D" id="3.40.50.10540">
    <property type="entry name" value="Crotonobetainyl-coa:carnitine coa-transferase, domain 1"/>
    <property type="match status" value="1"/>
</dbReference>
<reference evidence="4" key="1">
    <citation type="submission" date="2021-02" db="EMBL/GenBank/DDBJ databases">
        <authorList>
            <person name="Dougan E. K."/>
            <person name="Rhodes N."/>
            <person name="Thang M."/>
            <person name="Chan C."/>
        </authorList>
    </citation>
    <scope>NUCLEOTIDE SEQUENCE</scope>
</reference>
<dbReference type="AlphaFoldDB" id="A0A812VPY5"/>